<organism evidence="6 7">
    <name type="scientific">Amantichitinum ursilacus</name>
    <dbReference type="NCBI Taxonomy" id="857265"/>
    <lineage>
        <taxon>Bacteria</taxon>
        <taxon>Pseudomonadati</taxon>
        <taxon>Pseudomonadota</taxon>
        <taxon>Betaproteobacteria</taxon>
        <taxon>Neisseriales</taxon>
        <taxon>Chitinibacteraceae</taxon>
        <taxon>Amantichitinum</taxon>
    </lineage>
</organism>
<dbReference type="AlphaFoldDB" id="A0A0N0XIA8"/>
<dbReference type="InterPro" id="IPR036390">
    <property type="entry name" value="WH_DNA-bd_sf"/>
</dbReference>
<protein>
    <submittedName>
        <fullName evidence="6">HTH-type transcriptional regulator BenM</fullName>
    </submittedName>
</protein>
<evidence type="ECO:0000256" key="2">
    <source>
        <dbReference type="ARBA" id="ARBA00023015"/>
    </source>
</evidence>
<feature type="domain" description="HTH lysR-type" evidence="5">
    <location>
        <begin position="4"/>
        <end position="61"/>
    </location>
</feature>
<reference evidence="6 7" key="1">
    <citation type="submission" date="2015-07" db="EMBL/GenBank/DDBJ databases">
        <title>Draft genome sequence of the Amantichitinum ursilacus IGB-41, a new chitin-degrading bacterium.</title>
        <authorList>
            <person name="Kirstahler P."/>
            <person name="Guenther M."/>
            <person name="Grumaz C."/>
            <person name="Rupp S."/>
            <person name="Zibek S."/>
            <person name="Sohn K."/>
        </authorList>
    </citation>
    <scope>NUCLEOTIDE SEQUENCE [LARGE SCALE GENOMIC DNA]</scope>
    <source>
        <strain evidence="6 7">IGB-41</strain>
    </source>
</reference>
<dbReference type="EMBL" id="LAQT01000009">
    <property type="protein sequence ID" value="KPC52517.1"/>
    <property type="molecule type" value="Genomic_DNA"/>
</dbReference>
<dbReference type="GO" id="GO:0003677">
    <property type="term" value="F:DNA binding"/>
    <property type="evidence" value="ECO:0007669"/>
    <property type="project" value="UniProtKB-KW"/>
</dbReference>
<evidence type="ECO:0000259" key="5">
    <source>
        <dbReference type="PROSITE" id="PS50931"/>
    </source>
</evidence>
<name>A0A0N0XIA8_9NEIS</name>
<evidence type="ECO:0000313" key="6">
    <source>
        <dbReference type="EMBL" id="KPC52517.1"/>
    </source>
</evidence>
<dbReference type="PANTHER" id="PTHR30579:SF3">
    <property type="entry name" value="TRANSCRIPTIONAL REGULATORY PROTEIN"/>
    <property type="match status" value="1"/>
</dbReference>
<dbReference type="SUPFAM" id="SSF46785">
    <property type="entry name" value="Winged helix' DNA-binding domain"/>
    <property type="match status" value="1"/>
</dbReference>
<evidence type="ECO:0000256" key="4">
    <source>
        <dbReference type="ARBA" id="ARBA00023163"/>
    </source>
</evidence>
<dbReference type="Proteomes" id="UP000037939">
    <property type="component" value="Unassembled WGS sequence"/>
</dbReference>
<comment type="similarity">
    <text evidence="1">Belongs to the LysR transcriptional regulatory family.</text>
</comment>
<evidence type="ECO:0000256" key="3">
    <source>
        <dbReference type="ARBA" id="ARBA00023125"/>
    </source>
</evidence>
<dbReference type="Gene3D" id="1.10.10.10">
    <property type="entry name" value="Winged helix-like DNA-binding domain superfamily/Winged helix DNA-binding domain"/>
    <property type="match status" value="1"/>
</dbReference>
<dbReference type="PROSITE" id="PS50931">
    <property type="entry name" value="HTH_LYSR"/>
    <property type="match status" value="1"/>
</dbReference>
<dbReference type="Pfam" id="PF03466">
    <property type="entry name" value="LysR_substrate"/>
    <property type="match status" value="1"/>
</dbReference>
<gene>
    <name evidence="6" type="primary">benM_2</name>
    <name evidence="6" type="ORF">WG78_11750</name>
</gene>
<keyword evidence="7" id="KW-1185">Reference proteome</keyword>
<accession>A0A0N0XIA8</accession>
<dbReference type="InterPro" id="IPR036388">
    <property type="entry name" value="WH-like_DNA-bd_sf"/>
</dbReference>
<dbReference type="InterPro" id="IPR050176">
    <property type="entry name" value="LTTR"/>
</dbReference>
<keyword evidence="3" id="KW-0238">DNA-binding</keyword>
<dbReference type="RefSeq" id="WP_053938009.1">
    <property type="nucleotide sequence ID" value="NZ_LAQT01000009.1"/>
</dbReference>
<dbReference type="GO" id="GO:0003700">
    <property type="term" value="F:DNA-binding transcription factor activity"/>
    <property type="evidence" value="ECO:0007669"/>
    <property type="project" value="InterPro"/>
</dbReference>
<dbReference type="STRING" id="857265.WG78_11750"/>
<comment type="caution">
    <text evidence="6">The sequence shown here is derived from an EMBL/GenBank/DDBJ whole genome shotgun (WGS) entry which is preliminary data.</text>
</comment>
<dbReference type="Gene3D" id="3.40.190.290">
    <property type="match status" value="1"/>
</dbReference>
<dbReference type="InterPro" id="IPR005119">
    <property type="entry name" value="LysR_subst-bd"/>
</dbReference>
<evidence type="ECO:0000256" key="1">
    <source>
        <dbReference type="ARBA" id="ARBA00009437"/>
    </source>
</evidence>
<dbReference type="InterPro" id="IPR000847">
    <property type="entry name" value="LysR_HTH_N"/>
</dbReference>
<proteinExistence type="inferred from homology"/>
<dbReference type="OrthoDB" id="8579932at2"/>
<dbReference type="PANTHER" id="PTHR30579">
    <property type="entry name" value="TRANSCRIPTIONAL REGULATOR"/>
    <property type="match status" value="1"/>
</dbReference>
<sequence>MQRLDWDNLRVLLAVVRTGNLRIASARLRLSSATLSRRLDTLEEQLGGKLVERTSTGCETTALGLRIATWAEQMEGSANEILREADTPEEIEGTVRINADEWLCFLLTSLIPPLHQRHPALHIEILASQYPFNLARREADISLRYGKPETGDLLGKRLGQIEFGLYANQTYVDAHAVAIHNRQWQALDFIGLDESRADQTMDSWLNALPGAPQPWLRGNNALSIYDGVHAGAGLGLMAEFTAHISPSFCRVLDAPELSREVWLCVHRSLRENARVDAVIEFLEEVWPA</sequence>
<keyword evidence="4" id="KW-0804">Transcription</keyword>
<dbReference type="Pfam" id="PF00126">
    <property type="entry name" value="HTH_1"/>
    <property type="match status" value="1"/>
</dbReference>
<evidence type="ECO:0000313" key="7">
    <source>
        <dbReference type="Proteomes" id="UP000037939"/>
    </source>
</evidence>
<keyword evidence="2" id="KW-0805">Transcription regulation</keyword>
<dbReference type="SUPFAM" id="SSF53850">
    <property type="entry name" value="Periplasmic binding protein-like II"/>
    <property type="match status" value="1"/>
</dbReference>